<feature type="domain" description="HTH lysR-type" evidence="5">
    <location>
        <begin position="5"/>
        <end position="62"/>
    </location>
</feature>
<keyword evidence="4" id="KW-0804">Transcription</keyword>
<evidence type="ECO:0000256" key="4">
    <source>
        <dbReference type="ARBA" id="ARBA00023163"/>
    </source>
</evidence>
<dbReference type="InterPro" id="IPR000847">
    <property type="entry name" value="LysR_HTH_N"/>
</dbReference>
<reference evidence="6" key="1">
    <citation type="submission" date="2019-03" db="EMBL/GenBank/DDBJ databases">
        <title>Complete genome sequences of Enterobacter asburiae str. MRY18-106 isolated from a patient in Japan.</title>
        <authorList>
            <person name="Sekizuka T."/>
            <person name="Matsui M."/>
            <person name="Takara T."/>
            <person name="Uechi A."/>
            <person name="Harakuni M."/>
            <person name="Kimura T."/>
            <person name="Suzuki S."/>
            <person name="Kuroda M."/>
        </authorList>
    </citation>
    <scope>NUCLEOTIDE SEQUENCE</scope>
    <source>
        <strain evidence="6">MRY18-106</strain>
    </source>
</reference>
<dbReference type="Pfam" id="PF00126">
    <property type="entry name" value="HTH_1"/>
    <property type="match status" value="1"/>
</dbReference>
<sequence>MKLNIPWEWYRTFLAVMKEGSLSGAARRLAITQPTAGRHIAALESALGLVLFTRSQTGLQATDAAVELKGHAQAMENTAMMIERSAASFSSGATGLRGVVRVAASEIIGTEVLPPVIAQIKEEYPQITVELVLSNRVQDLLNREADIAVRMATPVQEQLIARRMGRIEIGLHAAPAYLSRHGAPENIDELLAHTLVGFDNLTPFILQALKQYPQLNRDLFSVRTDSDIAQLNLIRAGAGIGMCQVQLADFSPPLQRIMPDYFAFHLDTWLVMHEDLRHSRACKTVFDFLAEGLQAYINRAKR</sequence>
<dbReference type="EMBL" id="AP019533">
    <property type="protein sequence ID" value="BBI95602.1"/>
    <property type="molecule type" value="Genomic_DNA"/>
</dbReference>
<keyword evidence="3" id="KW-0238">DNA-binding</keyword>
<dbReference type="Gene3D" id="1.10.10.10">
    <property type="entry name" value="Winged helix-like DNA-binding domain superfamily/Winged helix DNA-binding domain"/>
    <property type="match status" value="1"/>
</dbReference>
<dbReference type="SUPFAM" id="SSF46785">
    <property type="entry name" value="Winged helix' DNA-binding domain"/>
    <property type="match status" value="1"/>
</dbReference>
<dbReference type="PROSITE" id="PS50931">
    <property type="entry name" value="HTH_LYSR"/>
    <property type="match status" value="1"/>
</dbReference>
<dbReference type="AlphaFoldDB" id="A0A455VQC7"/>
<evidence type="ECO:0000256" key="1">
    <source>
        <dbReference type="ARBA" id="ARBA00009437"/>
    </source>
</evidence>
<evidence type="ECO:0000313" key="6">
    <source>
        <dbReference type="EMBL" id="BBI95602.1"/>
    </source>
</evidence>
<protein>
    <submittedName>
        <fullName evidence="6">LysR family transcriptional regulator</fullName>
    </submittedName>
</protein>
<dbReference type="SUPFAM" id="SSF53850">
    <property type="entry name" value="Periplasmic binding protein-like II"/>
    <property type="match status" value="1"/>
</dbReference>
<dbReference type="PANTHER" id="PTHR30537:SF3">
    <property type="entry name" value="TRANSCRIPTIONAL REGULATORY PROTEIN"/>
    <property type="match status" value="1"/>
</dbReference>
<evidence type="ECO:0000256" key="2">
    <source>
        <dbReference type="ARBA" id="ARBA00023015"/>
    </source>
</evidence>
<dbReference type="InterPro" id="IPR036388">
    <property type="entry name" value="WH-like_DNA-bd_sf"/>
</dbReference>
<evidence type="ECO:0000256" key="3">
    <source>
        <dbReference type="ARBA" id="ARBA00023125"/>
    </source>
</evidence>
<dbReference type="InterPro" id="IPR005119">
    <property type="entry name" value="LysR_subst-bd"/>
</dbReference>
<dbReference type="PANTHER" id="PTHR30537">
    <property type="entry name" value="HTH-TYPE TRANSCRIPTIONAL REGULATOR"/>
    <property type="match status" value="1"/>
</dbReference>
<dbReference type="Gene3D" id="3.40.190.290">
    <property type="match status" value="1"/>
</dbReference>
<dbReference type="GO" id="GO:0043565">
    <property type="term" value="F:sequence-specific DNA binding"/>
    <property type="evidence" value="ECO:0007669"/>
    <property type="project" value="TreeGrafter"/>
</dbReference>
<dbReference type="Pfam" id="PF03466">
    <property type="entry name" value="LysR_substrate"/>
    <property type="match status" value="1"/>
</dbReference>
<evidence type="ECO:0000259" key="5">
    <source>
        <dbReference type="PROSITE" id="PS50931"/>
    </source>
</evidence>
<dbReference type="PRINTS" id="PR00039">
    <property type="entry name" value="HTHLYSR"/>
</dbReference>
<name>A0A455VQC7_ENTAS</name>
<dbReference type="InterPro" id="IPR036390">
    <property type="entry name" value="WH_DNA-bd_sf"/>
</dbReference>
<gene>
    <name evidence="6" type="ORF">MRY18106EAS_21340</name>
</gene>
<accession>A0A455VQC7</accession>
<dbReference type="GO" id="GO:0006351">
    <property type="term" value="P:DNA-templated transcription"/>
    <property type="evidence" value="ECO:0007669"/>
    <property type="project" value="TreeGrafter"/>
</dbReference>
<comment type="similarity">
    <text evidence="1">Belongs to the LysR transcriptional regulatory family.</text>
</comment>
<proteinExistence type="inferred from homology"/>
<organism evidence="6">
    <name type="scientific">Enterobacter asburiae</name>
    <dbReference type="NCBI Taxonomy" id="61645"/>
    <lineage>
        <taxon>Bacteria</taxon>
        <taxon>Pseudomonadati</taxon>
        <taxon>Pseudomonadota</taxon>
        <taxon>Gammaproteobacteria</taxon>
        <taxon>Enterobacterales</taxon>
        <taxon>Enterobacteriaceae</taxon>
        <taxon>Enterobacter</taxon>
        <taxon>Enterobacter cloacae complex</taxon>
    </lineage>
</organism>
<dbReference type="InterPro" id="IPR058163">
    <property type="entry name" value="LysR-type_TF_proteobact-type"/>
</dbReference>
<dbReference type="GO" id="GO:0003700">
    <property type="term" value="F:DNA-binding transcription factor activity"/>
    <property type="evidence" value="ECO:0007669"/>
    <property type="project" value="InterPro"/>
</dbReference>
<keyword evidence="2" id="KW-0805">Transcription regulation</keyword>